<keyword evidence="1" id="KW-0812">Transmembrane</keyword>
<sequence length="128" mass="14566">MHTVAPLRSRIGWLREGDTNTGLFHLHAQHYKRKNFITKPEEDDRILTSHDDKDEAILDFYSNLIGSRRTGVPPLILMLSAFSGMSLIPWMLLSRKMRFGIPSSNFPPIKLPDQMVLQAGSISHVARL</sequence>
<evidence type="ECO:0000313" key="2">
    <source>
        <dbReference type="EMBL" id="JAD73366.1"/>
    </source>
</evidence>
<name>A0A0A9CCP4_ARUDO</name>
<proteinExistence type="predicted"/>
<accession>A0A0A9CCP4</accession>
<keyword evidence="1" id="KW-1133">Transmembrane helix</keyword>
<reference evidence="2" key="1">
    <citation type="submission" date="2014-09" db="EMBL/GenBank/DDBJ databases">
        <authorList>
            <person name="Magalhaes I.L.F."/>
            <person name="Oliveira U."/>
            <person name="Santos F.R."/>
            <person name="Vidigal T.H.D.A."/>
            <person name="Brescovit A.D."/>
            <person name="Santos A.J."/>
        </authorList>
    </citation>
    <scope>NUCLEOTIDE SEQUENCE</scope>
    <source>
        <tissue evidence="2">Shoot tissue taken approximately 20 cm above the soil surface</tissue>
    </source>
</reference>
<dbReference type="AlphaFoldDB" id="A0A0A9CCP4"/>
<keyword evidence="1" id="KW-0472">Membrane</keyword>
<dbReference type="EMBL" id="GBRH01224529">
    <property type="protein sequence ID" value="JAD73366.1"/>
    <property type="molecule type" value="Transcribed_RNA"/>
</dbReference>
<evidence type="ECO:0000256" key="1">
    <source>
        <dbReference type="SAM" id="Phobius"/>
    </source>
</evidence>
<protein>
    <submittedName>
        <fullName evidence="2">Uncharacterized protein</fullName>
    </submittedName>
</protein>
<organism evidence="2">
    <name type="scientific">Arundo donax</name>
    <name type="common">Giant reed</name>
    <name type="synonym">Donax arundinaceus</name>
    <dbReference type="NCBI Taxonomy" id="35708"/>
    <lineage>
        <taxon>Eukaryota</taxon>
        <taxon>Viridiplantae</taxon>
        <taxon>Streptophyta</taxon>
        <taxon>Embryophyta</taxon>
        <taxon>Tracheophyta</taxon>
        <taxon>Spermatophyta</taxon>
        <taxon>Magnoliopsida</taxon>
        <taxon>Liliopsida</taxon>
        <taxon>Poales</taxon>
        <taxon>Poaceae</taxon>
        <taxon>PACMAD clade</taxon>
        <taxon>Arundinoideae</taxon>
        <taxon>Arundineae</taxon>
        <taxon>Arundo</taxon>
    </lineage>
</organism>
<reference evidence="2" key="2">
    <citation type="journal article" date="2015" name="Data Brief">
        <title>Shoot transcriptome of the giant reed, Arundo donax.</title>
        <authorList>
            <person name="Barrero R.A."/>
            <person name="Guerrero F.D."/>
            <person name="Moolhuijzen P."/>
            <person name="Goolsby J.A."/>
            <person name="Tidwell J."/>
            <person name="Bellgard S.E."/>
            <person name="Bellgard M.I."/>
        </authorList>
    </citation>
    <scope>NUCLEOTIDE SEQUENCE</scope>
    <source>
        <tissue evidence="2">Shoot tissue taken approximately 20 cm above the soil surface</tissue>
    </source>
</reference>
<feature type="transmembrane region" description="Helical" evidence="1">
    <location>
        <begin position="72"/>
        <end position="93"/>
    </location>
</feature>